<dbReference type="SMART" id="SM00256">
    <property type="entry name" value="FBOX"/>
    <property type="match status" value="1"/>
</dbReference>
<evidence type="ECO:0000259" key="2">
    <source>
        <dbReference type="PROSITE" id="PS50181"/>
    </source>
</evidence>
<reference evidence="3" key="1">
    <citation type="journal article" date="2013" name="Nat. Commun.">
        <title>Whole-genome sequencing of Oryza brachyantha reveals mechanisms underlying Oryza genome evolution.</title>
        <authorList>
            <person name="Chen J."/>
            <person name="Huang Q."/>
            <person name="Gao D."/>
            <person name="Wang J."/>
            <person name="Lang Y."/>
            <person name="Liu T."/>
            <person name="Li B."/>
            <person name="Bai Z."/>
            <person name="Luis Goicoechea J."/>
            <person name="Liang C."/>
            <person name="Chen C."/>
            <person name="Zhang W."/>
            <person name="Sun S."/>
            <person name="Liao Y."/>
            <person name="Zhang X."/>
            <person name="Yang L."/>
            <person name="Song C."/>
            <person name="Wang M."/>
            <person name="Shi J."/>
            <person name="Liu G."/>
            <person name="Liu J."/>
            <person name="Zhou H."/>
            <person name="Zhou W."/>
            <person name="Yu Q."/>
            <person name="An N."/>
            <person name="Chen Y."/>
            <person name="Cai Q."/>
            <person name="Wang B."/>
            <person name="Liu B."/>
            <person name="Min J."/>
            <person name="Huang Y."/>
            <person name="Wu H."/>
            <person name="Li Z."/>
            <person name="Zhang Y."/>
            <person name="Yin Y."/>
            <person name="Song W."/>
            <person name="Jiang J."/>
            <person name="Jackson S.A."/>
            <person name="Wing R.A."/>
            <person name="Wang J."/>
            <person name="Chen M."/>
        </authorList>
    </citation>
    <scope>NUCLEOTIDE SEQUENCE [LARGE SCALE GENOMIC DNA]</scope>
    <source>
        <strain evidence="3">cv. IRGC 101232</strain>
    </source>
</reference>
<dbReference type="AlphaFoldDB" id="J3MYH6"/>
<feature type="compositionally biased region" description="Polar residues" evidence="1">
    <location>
        <begin position="540"/>
        <end position="551"/>
    </location>
</feature>
<dbReference type="InterPro" id="IPR013187">
    <property type="entry name" value="F-box-assoc_dom_typ3"/>
</dbReference>
<name>J3MYH6_ORYBR</name>
<feature type="region of interest" description="Disordered" evidence="1">
    <location>
        <begin position="1"/>
        <end position="45"/>
    </location>
</feature>
<feature type="region of interest" description="Disordered" evidence="1">
    <location>
        <begin position="529"/>
        <end position="551"/>
    </location>
</feature>
<dbReference type="InterPro" id="IPR036047">
    <property type="entry name" value="F-box-like_dom_sf"/>
</dbReference>
<proteinExistence type="predicted"/>
<dbReference type="eggNOG" id="ENOG502QS4I">
    <property type="taxonomic scope" value="Eukaryota"/>
</dbReference>
<dbReference type="InterPro" id="IPR011043">
    <property type="entry name" value="Gal_Oxase/kelch_b-propeller"/>
</dbReference>
<feature type="domain" description="F-box" evidence="2">
    <location>
        <begin position="52"/>
        <end position="98"/>
    </location>
</feature>
<dbReference type="Proteomes" id="UP000006038">
    <property type="component" value="Chromosome 9"/>
</dbReference>
<dbReference type="SUPFAM" id="SSF81383">
    <property type="entry name" value="F-box domain"/>
    <property type="match status" value="1"/>
</dbReference>
<dbReference type="Gene3D" id="1.20.1280.50">
    <property type="match status" value="1"/>
</dbReference>
<reference evidence="3" key="2">
    <citation type="submission" date="2013-04" db="UniProtKB">
        <authorList>
            <consortium name="EnsemblPlants"/>
        </authorList>
    </citation>
    <scope>IDENTIFICATION</scope>
</reference>
<dbReference type="Pfam" id="PF08268">
    <property type="entry name" value="FBA_3"/>
    <property type="match status" value="1"/>
</dbReference>
<dbReference type="PANTHER" id="PTHR31672:SF13">
    <property type="entry name" value="F-BOX PROTEIN CPR30-LIKE"/>
    <property type="match status" value="1"/>
</dbReference>
<dbReference type="PANTHER" id="PTHR31672">
    <property type="entry name" value="BNACNNG10540D PROTEIN"/>
    <property type="match status" value="1"/>
</dbReference>
<evidence type="ECO:0000313" key="3">
    <source>
        <dbReference type="EnsemblPlants" id="OB09G20550.1"/>
    </source>
</evidence>
<gene>
    <name evidence="3" type="primary">LOC102703242</name>
</gene>
<dbReference type="CDD" id="cd22157">
    <property type="entry name" value="F-box_AtFBW1-like"/>
    <property type="match status" value="1"/>
</dbReference>
<dbReference type="PROSITE" id="PS50181">
    <property type="entry name" value="FBOX"/>
    <property type="match status" value="1"/>
</dbReference>
<evidence type="ECO:0000313" key="4">
    <source>
        <dbReference type="Proteomes" id="UP000006038"/>
    </source>
</evidence>
<feature type="compositionally biased region" description="Basic and acidic residues" evidence="1">
    <location>
        <begin position="1"/>
        <end position="11"/>
    </location>
</feature>
<dbReference type="OMA" id="KISECAD"/>
<dbReference type="InterPro" id="IPR001810">
    <property type="entry name" value="F-box_dom"/>
</dbReference>
<sequence length="551" mass="63342">MESLRKPREPTSGEGSGRRAAAGVRRCVRRSGRSHEQSMASNKTMAMEPSKKSYMAWLPQDIVELILVRLPVSTLLRCRGVCKQWDRIIRDTQFGMAHIRCAPCRPLIFFRQENLGQLLYPCEAILFDEAWSPSKWDIPVIEPDDFLCASCNGLICLYSTKSTIKIANLATGECMHLAKPVRNSKTDHFSYYSFGFHPVTKQYKVMHCLRDEQLHDGTSFSTIQVYTLGDEKWRDVRTPQALSLRCVERSGAVNVDGAMYWLTEDAKSVWKRVVVAFDLSEELFWWLQLPLVDPASCMLGNPDQLLITVTDIDGKLSVATRSYSGLIGKMHIWTFDSKLEQRWIQKCTIRLSVLNVPGPHWICGDKIILHDFYRNLHFYELMEENSEIELSKIVKLLDFSPRQENNMQCFMFAKSLVRLDAFRKAGVVRRPKRQEGWKLKKWEVWMGSIHRLEKYCRRSCEMQHKISECADKMGIKINLILQQLPDLQASSLQPINWVEYKRVLEILSVNLDNMHDVLVVMTQAAHDAHHKENTHVADQGASSSAVDRSGS</sequence>
<keyword evidence="4" id="KW-1185">Reference proteome</keyword>
<protein>
    <recommendedName>
        <fullName evidence="2">F-box domain-containing protein</fullName>
    </recommendedName>
</protein>
<accession>J3MYH6</accession>
<dbReference type="InterPro" id="IPR050796">
    <property type="entry name" value="SCF_F-box_component"/>
</dbReference>
<dbReference type="Gramene" id="OB09G20550.1">
    <property type="protein sequence ID" value="OB09G20550.1"/>
    <property type="gene ID" value="OB09G20550"/>
</dbReference>
<dbReference type="EnsemblPlants" id="OB09G20550.1">
    <property type="protein sequence ID" value="OB09G20550.1"/>
    <property type="gene ID" value="OB09G20550"/>
</dbReference>
<dbReference type="NCBIfam" id="TIGR01640">
    <property type="entry name" value="F_box_assoc_1"/>
    <property type="match status" value="1"/>
</dbReference>
<dbReference type="HOGENOM" id="CLU_027176_10_0_1"/>
<dbReference type="SUPFAM" id="SSF50965">
    <property type="entry name" value="Galactose oxidase, central domain"/>
    <property type="match status" value="1"/>
</dbReference>
<evidence type="ECO:0000256" key="1">
    <source>
        <dbReference type="SAM" id="MobiDB-lite"/>
    </source>
</evidence>
<dbReference type="Pfam" id="PF12937">
    <property type="entry name" value="F-box-like"/>
    <property type="match status" value="1"/>
</dbReference>
<organism evidence="3">
    <name type="scientific">Oryza brachyantha</name>
    <name type="common">malo sina</name>
    <dbReference type="NCBI Taxonomy" id="4533"/>
    <lineage>
        <taxon>Eukaryota</taxon>
        <taxon>Viridiplantae</taxon>
        <taxon>Streptophyta</taxon>
        <taxon>Embryophyta</taxon>
        <taxon>Tracheophyta</taxon>
        <taxon>Spermatophyta</taxon>
        <taxon>Magnoliopsida</taxon>
        <taxon>Liliopsida</taxon>
        <taxon>Poales</taxon>
        <taxon>Poaceae</taxon>
        <taxon>BOP clade</taxon>
        <taxon>Oryzoideae</taxon>
        <taxon>Oryzeae</taxon>
        <taxon>Oryzinae</taxon>
        <taxon>Oryza</taxon>
    </lineage>
</organism>
<dbReference type="InterPro" id="IPR017451">
    <property type="entry name" value="F-box-assoc_interact_dom"/>
</dbReference>